<dbReference type="Gene3D" id="1.20.1270.60">
    <property type="entry name" value="Arfaptin homology (AH) domain/BAR domain"/>
    <property type="match status" value="2"/>
</dbReference>
<dbReference type="Proteomes" id="UP000310158">
    <property type="component" value="Unassembled WGS sequence"/>
</dbReference>
<dbReference type="Pfam" id="PF14604">
    <property type="entry name" value="SH3_9"/>
    <property type="match status" value="1"/>
</dbReference>
<dbReference type="SUPFAM" id="SSF103657">
    <property type="entry name" value="BAR/IMD domain-like"/>
    <property type="match status" value="1"/>
</dbReference>
<feature type="domain" description="SH3" evidence="4">
    <location>
        <begin position="408"/>
        <end position="469"/>
    </location>
</feature>
<accession>A0A4S4M5P2</accession>
<feature type="region of interest" description="Disordered" evidence="3">
    <location>
        <begin position="470"/>
        <end position="493"/>
    </location>
</feature>
<dbReference type="SMART" id="SM00055">
    <property type="entry name" value="FCH"/>
    <property type="match status" value="1"/>
</dbReference>
<dbReference type="InterPro" id="IPR001060">
    <property type="entry name" value="FCH_dom"/>
</dbReference>
<comment type="caution">
    <text evidence="5">The sequence shown here is derived from an EMBL/GenBank/DDBJ whole genome shotgun (WGS) entry which is preliminary data.</text>
</comment>
<feature type="region of interest" description="Disordered" evidence="3">
    <location>
        <begin position="391"/>
        <end position="410"/>
    </location>
</feature>
<evidence type="ECO:0000259" key="4">
    <source>
        <dbReference type="PROSITE" id="PS50002"/>
    </source>
</evidence>
<dbReference type="EMBL" id="SGPL01000019">
    <property type="protein sequence ID" value="THH20534.1"/>
    <property type="molecule type" value="Genomic_DNA"/>
</dbReference>
<dbReference type="AlphaFoldDB" id="A0A4S4M5P2"/>
<dbReference type="GO" id="GO:0030833">
    <property type="term" value="P:regulation of actin filament polymerization"/>
    <property type="evidence" value="ECO:0007669"/>
    <property type="project" value="TreeGrafter"/>
</dbReference>
<dbReference type="SUPFAM" id="SSF50044">
    <property type="entry name" value="SH3-domain"/>
    <property type="match status" value="1"/>
</dbReference>
<dbReference type="GO" id="GO:0030036">
    <property type="term" value="P:actin cytoskeleton organization"/>
    <property type="evidence" value="ECO:0007669"/>
    <property type="project" value="UniProtKB-ARBA"/>
</dbReference>
<evidence type="ECO:0000256" key="1">
    <source>
        <dbReference type="ARBA" id="ARBA00022443"/>
    </source>
</evidence>
<reference evidence="5 6" key="1">
    <citation type="submission" date="2019-02" db="EMBL/GenBank/DDBJ databases">
        <title>Genome sequencing of the rare red list fungi Bondarzewia mesenterica.</title>
        <authorList>
            <person name="Buettner E."/>
            <person name="Kellner H."/>
        </authorList>
    </citation>
    <scope>NUCLEOTIDE SEQUENCE [LARGE SCALE GENOMIC DNA]</scope>
    <source>
        <strain evidence="5 6">DSM 108281</strain>
    </source>
</reference>
<evidence type="ECO:0000313" key="6">
    <source>
        <dbReference type="Proteomes" id="UP000310158"/>
    </source>
</evidence>
<dbReference type="SMART" id="SM00326">
    <property type="entry name" value="SH3"/>
    <property type="match status" value="1"/>
</dbReference>
<organism evidence="5 6">
    <name type="scientific">Bondarzewia mesenterica</name>
    <dbReference type="NCBI Taxonomy" id="1095465"/>
    <lineage>
        <taxon>Eukaryota</taxon>
        <taxon>Fungi</taxon>
        <taxon>Dikarya</taxon>
        <taxon>Basidiomycota</taxon>
        <taxon>Agaricomycotina</taxon>
        <taxon>Agaricomycetes</taxon>
        <taxon>Russulales</taxon>
        <taxon>Bondarzewiaceae</taxon>
        <taxon>Bondarzewia</taxon>
    </lineage>
</organism>
<feature type="compositionally biased region" description="Polar residues" evidence="3">
    <location>
        <begin position="474"/>
        <end position="484"/>
    </location>
</feature>
<dbReference type="InterPro" id="IPR035459">
    <property type="entry name" value="Bzz1_SH3_1"/>
</dbReference>
<gene>
    <name evidence="5" type="ORF">EW146_g844</name>
</gene>
<dbReference type="InterPro" id="IPR036028">
    <property type="entry name" value="SH3-like_dom_sf"/>
</dbReference>
<dbReference type="GO" id="GO:0030864">
    <property type="term" value="C:cortical actin cytoskeleton"/>
    <property type="evidence" value="ECO:0007669"/>
    <property type="project" value="UniProtKB-ARBA"/>
</dbReference>
<dbReference type="Pfam" id="PF00611">
    <property type="entry name" value="FCH"/>
    <property type="match status" value="1"/>
</dbReference>
<dbReference type="InterPro" id="IPR001452">
    <property type="entry name" value="SH3_domain"/>
</dbReference>
<evidence type="ECO:0000256" key="3">
    <source>
        <dbReference type="SAM" id="MobiDB-lite"/>
    </source>
</evidence>
<dbReference type="PANTHER" id="PTHR15735">
    <property type="entry name" value="FCH AND DOUBLE SH3 DOMAINS PROTEIN"/>
    <property type="match status" value="1"/>
</dbReference>
<keyword evidence="6" id="KW-1185">Reference proteome</keyword>
<protein>
    <recommendedName>
        <fullName evidence="4">SH3 domain-containing protein</fullName>
    </recommendedName>
</protein>
<name>A0A4S4M5P2_9AGAM</name>
<dbReference type="OrthoDB" id="8783038at2759"/>
<dbReference type="PANTHER" id="PTHR15735:SF21">
    <property type="entry name" value="PROTEIN NERVOUS WRECK"/>
    <property type="match status" value="1"/>
</dbReference>
<dbReference type="PROSITE" id="PS50002">
    <property type="entry name" value="SH3"/>
    <property type="match status" value="1"/>
</dbReference>
<evidence type="ECO:0000313" key="5">
    <source>
        <dbReference type="EMBL" id="THH20534.1"/>
    </source>
</evidence>
<dbReference type="CDD" id="cd11912">
    <property type="entry name" value="SH3_Bzz1_1"/>
    <property type="match status" value="1"/>
</dbReference>
<proteinExistence type="predicted"/>
<sequence>MESPTRTYGDSLPDQVDLVARLSDAQLTLLGDIREIYSDRAALEREHATKLQALAKKALDKKLKKVAAAVVGDEPTKDWNEDTISQSTLDNMYNKVIGSMTNAAQDHINLSDAFTSQVVDVLKTLERKTEDNGKKASILGFDYDDECLELETYRQKQDRAHDDKHAGRAAKQYEQQQADMLNAKNIYLIATTVANKTKDRFYAEDLLNLENTHFIAKYISILHHAQALQLTHYDALKNRVTSVETALDEVNPRKDQELFIEHNIRPFTAPIDWVFEPCSKHYDTGDMSVDSMPKVYLQNKLSKCRSKLQELIPLLDAKRKEADHLGTVVTAYTQNQSLGSVDEVMENYLEAQHQATLYENSKTILNAEIETITTALAGTSYTSSITNLAPPPTPSSFAQTDLHTQKEEDHPQARVVFDFTPTSPFELAVREGATVHVLEEDDGSGWVKVADTAGEKGLVPASYIEPLDARASAPSAQAPTSKHAQGSGKYGGFHSSPVGRLNLGAYMAIGDDT</sequence>
<dbReference type="Gene3D" id="2.30.30.40">
    <property type="entry name" value="SH3 Domains"/>
    <property type="match status" value="1"/>
</dbReference>
<keyword evidence="1 2" id="KW-0728">SH3 domain</keyword>
<dbReference type="InterPro" id="IPR027267">
    <property type="entry name" value="AH/BAR_dom_sf"/>
</dbReference>
<evidence type="ECO:0000256" key="2">
    <source>
        <dbReference type="PROSITE-ProRule" id="PRU00192"/>
    </source>
</evidence>